<comment type="caution">
    <text evidence="9">The sequence shown here is derived from an EMBL/GenBank/DDBJ whole genome shotgun (WGS) entry which is preliminary data.</text>
</comment>
<evidence type="ECO:0000256" key="2">
    <source>
        <dbReference type="ARBA" id="ARBA00008585"/>
    </source>
</evidence>
<feature type="compositionally biased region" description="Polar residues" evidence="8">
    <location>
        <begin position="57"/>
        <end position="88"/>
    </location>
</feature>
<feature type="compositionally biased region" description="Low complexity" evidence="8">
    <location>
        <begin position="14"/>
        <end position="26"/>
    </location>
</feature>
<keyword evidence="4" id="KW-0498">Mitosis</keyword>
<reference evidence="9" key="1">
    <citation type="submission" date="2021-03" db="EMBL/GenBank/DDBJ databases">
        <authorList>
            <person name="Tagirdzhanova G."/>
        </authorList>
    </citation>
    <scope>NUCLEOTIDE SEQUENCE</scope>
</reference>
<keyword evidence="10" id="KW-1185">Reference proteome</keyword>
<dbReference type="Pfam" id="PF10345">
    <property type="entry name" value="Cohesin_load"/>
    <property type="match status" value="1"/>
</dbReference>
<evidence type="ECO:0000256" key="8">
    <source>
        <dbReference type="SAM" id="MobiDB-lite"/>
    </source>
</evidence>
<keyword evidence="6" id="KW-0539">Nucleus</keyword>
<dbReference type="EMBL" id="CAJPDQ010000023">
    <property type="protein sequence ID" value="CAF9925365.1"/>
    <property type="molecule type" value="Genomic_DNA"/>
</dbReference>
<feature type="compositionally biased region" description="Polar residues" evidence="8">
    <location>
        <begin position="224"/>
        <end position="240"/>
    </location>
</feature>
<protein>
    <submittedName>
        <fullName evidence="9">Uncharacterized protein</fullName>
    </submittedName>
</protein>
<evidence type="ECO:0000256" key="7">
    <source>
        <dbReference type="ARBA" id="ARBA00023306"/>
    </source>
</evidence>
<dbReference type="GO" id="GO:0051301">
    <property type="term" value="P:cell division"/>
    <property type="evidence" value="ECO:0007669"/>
    <property type="project" value="UniProtKB-KW"/>
</dbReference>
<name>A0A8H3FKF3_9LECA</name>
<keyword evidence="7" id="KW-0131">Cell cycle</keyword>
<feature type="compositionally biased region" description="Low complexity" evidence="8">
    <location>
        <begin position="34"/>
        <end position="56"/>
    </location>
</feature>
<feature type="compositionally biased region" description="Polar residues" evidence="8">
    <location>
        <begin position="271"/>
        <end position="290"/>
    </location>
</feature>
<evidence type="ECO:0000256" key="1">
    <source>
        <dbReference type="ARBA" id="ARBA00004123"/>
    </source>
</evidence>
<dbReference type="GO" id="GO:0005634">
    <property type="term" value="C:nucleus"/>
    <property type="evidence" value="ECO:0007669"/>
    <property type="project" value="UniProtKB-SubCell"/>
</dbReference>
<feature type="region of interest" description="Disordered" evidence="8">
    <location>
        <begin position="1"/>
        <end position="188"/>
    </location>
</feature>
<dbReference type="Proteomes" id="UP000664169">
    <property type="component" value="Unassembled WGS sequence"/>
</dbReference>
<keyword evidence="5" id="KW-0159">Chromosome partition</keyword>
<feature type="compositionally biased region" description="Low complexity" evidence="8">
    <location>
        <begin position="142"/>
        <end position="161"/>
    </location>
</feature>
<evidence type="ECO:0000256" key="4">
    <source>
        <dbReference type="ARBA" id="ARBA00022776"/>
    </source>
</evidence>
<feature type="region of interest" description="Disordered" evidence="8">
    <location>
        <begin position="224"/>
        <end position="247"/>
    </location>
</feature>
<gene>
    <name evidence="9" type="ORF">GOMPHAMPRED_003869</name>
</gene>
<feature type="compositionally biased region" description="Polar residues" evidence="8">
    <location>
        <begin position="339"/>
        <end position="361"/>
    </location>
</feature>
<organism evidence="9 10">
    <name type="scientific">Gomphillus americanus</name>
    <dbReference type="NCBI Taxonomy" id="1940652"/>
    <lineage>
        <taxon>Eukaryota</taxon>
        <taxon>Fungi</taxon>
        <taxon>Dikarya</taxon>
        <taxon>Ascomycota</taxon>
        <taxon>Pezizomycotina</taxon>
        <taxon>Lecanoromycetes</taxon>
        <taxon>OSLEUM clade</taxon>
        <taxon>Ostropomycetidae</taxon>
        <taxon>Ostropales</taxon>
        <taxon>Graphidaceae</taxon>
        <taxon>Gomphilloideae</taxon>
        <taxon>Gomphillus</taxon>
    </lineage>
</organism>
<proteinExistence type="inferred from homology"/>
<comment type="subcellular location">
    <subcellularLocation>
        <location evidence="1">Nucleus</location>
    </subcellularLocation>
</comment>
<accession>A0A8H3FKF3</accession>
<feature type="region of interest" description="Disordered" evidence="8">
    <location>
        <begin position="271"/>
        <end position="361"/>
    </location>
</feature>
<evidence type="ECO:0000256" key="6">
    <source>
        <dbReference type="ARBA" id="ARBA00023242"/>
    </source>
</evidence>
<evidence type="ECO:0000313" key="9">
    <source>
        <dbReference type="EMBL" id="CAF9925365.1"/>
    </source>
</evidence>
<dbReference type="GO" id="GO:0007064">
    <property type="term" value="P:mitotic sister chromatid cohesion"/>
    <property type="evidence" value="ECO:0007669"/>
    <property type="project" value="InterPro"/>
</dbReference>
<dbReference type="GO" id="GO:0007059">
    <property type="term" value="P:chromosome segregation"/>
    <property type="evidence" value="ECO:0007669"/>
    <property type="project" value="UniProtKB-KW"/>
</dbReference>
<dbReference type="InterPro" id="IPR019440">
    <property type="entry name" value="MAU2"/>
</dbReference>
<sequence>MTYNNSGYPYQHSNQQQWPTNFPQQQARVSPQDQGQYPLQQPTLLQYQQSGQSYQLPSRQGYLNGNPSPSPQQLQHHYQYRTLPSSGVNYPPGLLQYDGVGSTYGQPRQGYPSPQSFSPQQHNQYAHAQNQQVSSMPQRQLSYPQPQQFQRPSPQPSQGSIPPSPQMSVSPGVHMQQFHPPPQSPVFQAVRNNSISSQSISRQSQSPVFTSRNVETGPALANHQAVQNQRLSQSPVISTRTSHHHLKAPTQQYTAQNFQPANSQARSINKNVSTPTQQQYQPKLGQSSKPLSGKSRDQLPPSEPRVVTARSFDTQIRSHSLDKSSSRSATVEVHPPASHTEQPGSINQGHLSTQANSTTNVSSREEQNVRLIDQNPVKHILQQTGKLPLKQATQSARHEHVEATKPTIKSEYPPDRGSVTNAKLAEEPSRVVTEIDYALLLIDLSEEYFDAAYGKPTQDQPAKKEADMNVFYKLIATGLGCLEVVLKQWRSTLQPAVEAAVRLRYASILYKETDNVSEAEEVLSKGIAQCDKLRLLDLKYNMQHLLARVTFATNPKAANKYLDTVIRDAEVQNHVPWIYAFRFLRASLSLQMHQAQETSQALSQLKVILTQAKSRGDITVAATASAIEAMTHVYKATSFEAIEQAQTALTTVRSAENNPSVPRIPQLVVMAYFVDLICSLFRADSDTANMKMKAMHQSMDELASHESWTADETFLIPIGQQSAKSLPGATMYGAIVSQQAERTYLKLAWLPKNELYALGNMLGAATVMHKASSDKKCEELFDNADAFLRLSEAQYPNNTSCKSHEDLVCHLQVLRVFASCSKNAWGEAKKLLNNLKAKMANMANTAQTSLPAFIIYLEGMIAQGTGDTKTALALYNNPMLSLSSVDTTTNRTPIINDLAILAHLNIILIIHQPNHPQHGRMVDLISTLEALEPSNPSNNIRGAYFLIRAIDSDASSNTNTNPILNTKNNLRQVLQIAKSTGNSQFSCISLTFMTDRFFTGQVGEQAHKSASTALNLARRGKNDLWTSVAESLLANCLETRGNTTEAAWRKEEALHLALKLPVAMQVAEDS</sequence>
<feature type="compositionally biased region" description="Low complexity" evidence="8">
    <location>
        <begin position="120"/>
        <end position="132"/>
    </location>
</feature>
<feature type="compositionally biased region" description="Polar residues" evidence="8">
    <location>
        <begin position="1"/>
        <end position="13"/>
    </location>
</feature>
<dbReference type="OrthoDB" id="5565328at2759"/>
<evidence type="ECO:0000256" key="3">
    <source>
        <dbReference type="ARBA" id="ARBA00022618"/>
    </source>
</evidence>
<dbReference type="AlphaFoldDB" id="A0A8H3FKF3"/>
<comment type="similarity">
    <text evidence="2">Belongs to the SCC4/mau-2 family.</text>
</comment>
<evidence type="ECO:0000313" key="10">
    <source>
        <dbReference type="Proteomes" id="UP000664169"/>
    </source>
</evidence>
<keyword evidence="3" id="KW-0132">Cell division</keyword>
<evidence type="ECO:0000256" key="5">
    <source>
        <dbReference type="ARBA" id="ARBA00022829"/>
    </source>
</evidence>
<dbReference type="PANTHER" id="PTHR21394">
    <property type="entry name" value="MAU2 CHROMATID COHESION FACTOR HOMOLOG"/>
    <property type="match status" value="1"/>
</dbReference>